<dbReference type="PANTHER" id="PTHR43400">
    <property type="entry name" value="FUMARATE REDUCTASE"/>
    <property type="match status" value="1"/>
</dbReference>
<dbReference type="Pfam" id="PF00890">
    <property type="entry name" value="FAD_binding_2"/>
    <property type="match status" value="1"/>
</dbReference>
<dbReference type="GO" id="GO:0008202">
    <property type="term" value="P:steroid metabolic process"/>
    <property type="evidence" value="ECO:0007669"/>
    <property type="project" value="UniProtKB-ARBA"/>
</dbReference>
<keyword evidence="3" id="KW-0274">FAD</keyword>
<keyword evidence="2" id="KW-0285">Flavoprotein</keyword>
<evidence type="ECO:0000259" key="5">
    <source>
        <dbReference type="Pfam" id="PF00890"/>
    </source>
</evidence>
<comment type="cofactor">
    <cofactor evidence="1">
        <name>FAD</name>
        <dbReference type="ChEBI" id="CHEBI:57692"/>
    </cofactor>
</comment>
<dbReference type="GO" id="GO:0016491">
    <property type="term" value="F:oxidoreductase activity"/>
    <property type="evidence" value="ECO:0007669"/>
    <property type="project" value="UniProtKB-KW"/>
</dbReference>
<sequence>MWQGHPPFPVKGDATPGYLIAADDLDALADRIAERLKGIAERTGNFSLDPSFRKNLKDTVRRFNKYAAEGKDPEFGRGDFDYDKEWSMMPPAGTEWPDKSSKNITMHPIDKPPYYAAIIGSGTLDTNGGPVIDGKARVLDWTDKPINGLYGAGNCIASPTADTYWGGGSTIGPAMTFGYVAGKHVSSREKKEPGA</sequence>
<dbReference type="SUPFAM" id="SSF51905">
    <property type="entry name" value="FAD/NAD(P)-binding domain"/>
    <property type="match status" value="1"/>
</dbReference>
<evidence type="ECO:0000256" key="3">
    <source>
        <dbReference type="ARBA" id="ARBA00022827"/>
    </source>
</evidence>
<gene>
    <name evidence="6" type="ORF">SDC9_193476</name>
</gene>
<evidence type="ECO:0000256" key="4">
    <source>
        <dbReference type="ARBA" id="ARBA00023002"/>
    </source>
</evidence>
<organism evidence="6">
    <name type="scientific">bioreactor metagenome</name>
    <dbReference type="NCBI Taxonomy" id="1076179"/>
    <lineage>
        <taxon>unclassified sequences</taxon>
        <taxon>metagenomes</taxon>
        <taxon>ecological metagenomes</taxon>
    </lineage>
</organism>
<name>A0A645I3M2_9ZZZZ</name>
<proteinExistence type="predicted"/>
<dbReference type="Gene3D" id="3.50.50.60">
    <property type="entry name" value="FAD/NAD(P)-binding domain"/>
    <property type="match status" value="1"/>
</dbReference>
<keyword evidence="4" id="KW-0560">Oxidoreductase</keyword>
<dbReference type="EMBL" id="VSSQ01106126">
    <property type="protein sequence ID" value="MPN45897.1"/>
    <property type="molecule type" value="Genomic_DNA"/>
</dbReference>
<evidence type="ECO:0000256" key="2">
    <source>
        <dbReference type="ARBA" id="ARBA00022630"/>
    </source>
</evidence>
<dbReference type="InterPro" id="IPR036188">
    <property type="entry name" value="FAD/NAD-bd_sf"/>
</dbReference>
<dbReference type="Gene3D" id="3.90.700.10">
    <property type="entry name" value="Succinate dehydrogenase/fumarate reductase flavoprotein, catalytic domain"/>
    <property type="match status" value="1"/>
</dbReference>
<dbReference type="InterPro" id="IPR027477">
    <property type="entry name" value="Succ_DH/fumarate_Rdtase_cat_sf"/>
</dbReference>
<dbReference type="AlphaFoldDB" id="A0A645I3M2"/>
<comment type="caution">
    <text evidence="6">The sequence shown here is derived from an EMBL/GenBank/DDBJ whole genome shotgun (WGS) entry which is preliminary data.</text>
</comment>
<evidence type="ECO:0000313" key="6">
    <source>
        <dbReference type="EMBL" id="MPN45897.1"/>
    </source>
</evidence>
<dbReference type="InterPro" id="IPR003953">
    <property type="entry name" value="FAD-dep_OxRdtase_2_FAD-bd"/>
</dbReference>
<accession>A0A645I3M2</accession>
<reference evidence="6" key="1">
    <citation type="submission" date="2019-08" db="EMBL/GenBank/DDBJ databases">
        <authorList>
            <person name="Kucharzyk K."/>
            <person name="Murdoch R.W."/>
            <person name="Higgins S."/>
            <person name="Loffler F."/>
        </authorList>
    </citation>
    <scope>NUCLEOTIDE SEQUENCE</scope>
</reference>
<dbReference type="PANTHER" id="PTHR43400:SF10">
    <property type="entry name" value="3-OXOSTEROID 1-DEHYDROGENASE"/>
    <property type="match status" value="1"/>
</dbReference>
<evidence type="ECO:0000256" key="1">
    <source>
        <dbReference type="ARBA" id="ARBA00001974"/>
    </source>
</evidence>
<feature type="domain" description="FAD-dependent oxidoreductase 2 FAD-binding" evidence="5">
    <location>
        <begin position="51"/>
        <end position="171"/>
    </location>
</feature>
<protein>
    <recommendedName>
        <fullName evidence="5">FAD-dependent oxidoreductase 2 FAD-binding domain-containing protein</fullName>
    </recommendedName>
</protein>
<dbReference type="InterPro" id="IPR050315">
    <property type="entry name" value="FAD-oxidoreductase_2"/>
</dbReference>
<dbReference type="SUPFAM" id="SSF56425">
    <property type="entry name" value="Succinate dehydrogenase/fumarate reductase flavoprotein, catalytic domain"/>
    <property type="match status" value="1"/>
</dbReference>